<dbReference type="EMBL" id="CP019609">
    <property type="protein sequence ID" value="AQP52813.1"/>
    <property type="molecule type" value="Genomic_DNA"/>
</dbReference>
<dbReference type="AlphaFoldDB" id="A0A1Q2D380"/>
<dbReference type="KEGG" id="vpi:BW732_00320"/>
<accession>A0A1Q2D380</accession>
<protein>
    <submittedName>
        <fullName evidence="1">Uncharacterized protein</fullName>
    </submittedName>
</protein>
<evidence type="ECO:0000313" key="1">
    <source>
        <dbReference type="EMBL" id="AQP52813.1"/>
    </source>
</evidence>
<dbReference type="RefSeq" id="WP_077274918.1">
    <property type="nucleotide sequence ID" value="NZ_CP019609.1"/>
</dbReference>
<keyword evidence="2" id="KW-1185">Reference proteome</keyword>
<name>A0A1Q2D380_9ENTE</name>
<evidence type="ECO:0000313" key="2">
    <source>
        <dbReference type="Proteomes" id="UP000188246"/>
    </source>
</evidence>
<gene>
    <name evidence="1" type="ORF">BW732_00320</name>
</gene>
<reference evidence="1 2" key="1">
    <citation type="journal article" date="2010" name="Int. J. Syst. Evol. Microbiol.">
        <title>Vagococcus penaei sp. nov., isolated from spoilage microbiota of cooked shrimp (Penaeus vannamei).</title>
        <authorList>
            <person name="Jaffres E."/>
            <person name="Prevost H."/>
            <person name="Rossero A."/>
            <person name="Joffraud J.J."/>
            <person name="Dousset X."/>
        </authorList>
    </citation>
    <scope>NUCLEOTIDE SEQUENCE [LARGE SCALE GENOMIC DNA]</scope>
    <source>
        <strain evidence="1 2">CD276</strain>
    </source>
</reference>
<proteinExistence type="predicted"/>
<dbReference type="Proteomes" id="UP000188246">
    <property type="component" value="Chromosome"/>
</dbReference>
<dbReference type="STRING" id="633807.BW732_00320"/>
<sequence length="522" mass="60226">MNLNQTSNSHKSIQRLFKLPWSITFIFFMTSFIFLLIASKNSPIYEFNDWVDLNAFVTMGKSWGHGIIPYKDLFEQKGPALYFLFLIASKISNSYFGVFFLEVINMTLVSCILFKLGSLFLDANKSIAFVLLSYLLLTFDPFFKTGGSAEEFVFLPICYTIYLIFKFQQNNFKLLNYEYFLIGLTLSYLFWVKYTMIGASLGFLLSVGICLVAKKDTNQLIRGSVWVLFGFLSLSLFIISYFSLVGAWGDLVFNYFYANIKLYPSGTTSGLIGNIFNAILIFSRRVVSQHLLIVVFILGFLGMIVSNRLFKDKWTLFIYSSSYFMLVISTFYGGKGFNYYYLILMPFACLPILLVLTYMDKIKFTNLQVLFIGLVSFVTLFGTTNNFQFSKAFPDNRSLTFNPNDHSYAQEKFAKIMNEEENPTMLNYGFLDGGFYQAANILPSIYYFERQNISQEHLPEMMDTQNQAVNDKAVMFIVHKGYYGQSEEESVPVNIRANYSLVSEHSQFNEIDLTYRLYRVNP</sequence>
<organism evidence="1 2">
    <name type="scientific">Vagococcus penaei</name>
    <dbReference type="NCBI Taxonomy" id="633807"/>
    <lineage>
        <taxon>Bacteria</taxon>
        <taxon>Bacillati</taxon>
        <taxon>Bacillota</taxon>
        <taxon>Bacilli</taxon>
        <taxon>Lactobacillales</taxon>
        <taxon>Enterococcaceae</taxon>
        <taxon>Vagococcus</taxon>
    </lineage>
</organism>